<dbReference type="AlphaFoldDB" id="A0A9X4KH33"/>
<comment type="caution">
    <text evidence="1">The sequence shown here is derived from an EMBL/GenBank/DDBJ whole genome shotgun (WGS) entry which is preliminary data.</text>
</comment>
<dbReference type="GO" id="GO:0033499">
    <property type="term" value="P:galactose catabolic process via UDP-galactose, Leloir pathway"/>
    <property type="evidence" value="ECO:0007669"/>
    <property type="project" value="TreeGrafter"/>
</dbReference>
<dbReference type="RefSeq" id="WP_277565678.1">
    <property type="nucleotide sequence ID" value="NZ_JAPDHZ010000003.1"/>
</dbReference>
<sequence>MPNYAAVNIHEEGSQVIELWDEAREAIAAVIPELGNNLYRFTVSGRPVIQPPAHLPDFWQDPFVPFQYGIPILYPPNRIKNGTFTFRGRQYRLPLNEPDNHLHGEICSRVWEVLAYGASEEAGAYVTCRFRYTDHPEIVSYFPHELVFEVTYRLYEGALIMESSIVNEGKDEAPFAYGLHPYFPIFVEDGEAVVLQVPAAREWPVTSEAFVTGEPARTAYGEQLSEGVDLRDYPISGCSLIELAADDRVCRIGMTARGYTIAYRIDPGFPFLVLFRPHWASAFSLEPYTYVTDAFNLPYAHDLTGAKGIGPGETLSFANRLWIEH</sequence>
<dbReference type="InterPro" id="IPR011013">
    <property type="entry name" value="Gal_mutarotase_sf_dom"/>
</dbReference>
<gene>
    <name evidence="1" type="ORF">OMP38_13895</name>
</gene>
<dbReference type="PANTHER" id="PTHR10091:SF0">
    <property type="entry name" value="GALACTOSE MUTAROTASE"/>
    <property type="match status" value="1"/>
</dbReference>
<evidence type="ECO:0000313" key="1">
    <source>
        <dbReference type="EMBL" id="MDG0791831.1"/>
    </source>
</evidence>
<accession>A0A9X4KH33</accession>
<dbReference type="EMBL" id="JAPDHZ010000003">
    <property type="protein sequence ID" value="MDG0791831.1"/>
    <property type="molecule type" value="Genomic_DNA"/>
</dbReference>
<dbReference type="GO" id="GO:0006006">
    <property type="term" value="P:glucose metabolic process"/>
    <property type="evidence" value="ECO:0007669"/>
    <property type="project" value="TreeGrafter"/>
</dbReference>
<keyword evidence="2" id="KW-1185">Reference proteome</keyword>
<dbReference type="Pfam" id="PF01263">
    <property type="entry name" value="Aldose_epim"/>
    <property type="match status" value="1"/>
</dbReference>
<organism evidence="1 2">
    <name type="scientific">Cohnella ginsengisoli</name>
    <dbReference type="NCBI Taxonomy" id="425004"/>
    <lineage>
        <taxon>Bacteria</taxon>
        <taxon>Bacillati</taxon>
        <taxon>Bacillota</taxon>
        <taxon>Bacilli</taxon>
        <taxon>Bacillales</taxon>
        <taxon>Paenibacillaceae</taxon>
        <taxon>Cohnella</taxon>
    </lineage>
</organism>
<protein>
    <submittedName>
        <fullName evidence="1">Aldose 1-epimerase</fullName>
    </submittedName>
</protein>
<dbReference type="PANTHER" id="PTHR10091">
    <property type="entry name" value="ALDOSE-1-EPIMERASE"/>
    <property type="match status" value="1"/>
</dbReference>
<dbReference type="Proteomes" id="UP001153387">
    <property type="component" value="Unassembled WGS sequence"/>
</dbReference>
<dbReference type="InterPro" id="IPR014718">
    <property type="entry name" value="GH-type_carb-bd"/>
</dbReference>
<dbReference type="CDD" id="cd01081">
    <property type="entry name" value="Aldose_epim"/>
    <property type="match status" value="1"/>
</dbReference>
<proteinExistence type="predicted"/>
<dbReference type="SUPFAM" id="SSF74650">
    <property type="entry name" value="Galactose mutarotase-like"/>
    <property type="match status" value="1"/>
</dbReference>
<dbReference type="GO" id="GO:0004034">
    <property type="term" value="F:aldose 1-epimerase activity"/>
    <property type="evidence" value="ECO:0007669"/>
    <property type="project" value="TreeGrafter"/>
</dbReference>
<dbReference type="Gene3D" id="2.70.98.10">
    <property type="match status" value="1"/>
</dbReference>
<dbReference type="InterPro" id="IPR008183">
    <property type="entry name" value="Aldose_1/G6P_1-epimerase"/>
</dbReference>
<evidence type="ECO:0000313" key="2">
    <source>
        <dbReference type="Proteomes" id="UP001153387"/>
    </source>
</evidence>
<dbReference type="GO" id="GO:0030246">
    <property type="term" value="F:carbohydrate binding"/>
    <property type="evidence" value="ECO:0007669"/>
    <property type="project" value="InterPro"/>
</dbReference>
<name>A0A9X4KH33_9BACL</name>
<reference evidence="1 2" key="1">
    <citation type="submission" date="2022-10" db="EMBL/GenBank/DDBJ databases">
        <title>Comparative genomic analysis of Cohnella hashimotonis sp. nov., isolated from the International Space Station.</title>
        <authorList>
            <person name="Simpson A."/>
            <person name="Venkateswaran K."/>
        </authorList>
    </citation>
    <scope>NUCLEOTIDE SEQUENCE [LARGE SCALE GENOMIC DNA]</scope>
    <source>
        <strain evidence="1 2">DSM 18997</strain>
    </source>
</reference>